<keyword evidence="7" id="KW-1185">Reference proteome</keyword>
<keyword evidence="2" id="KW-0853">WD repeat</keyword>
<name>A0A8S3SKZ1_MYTED</name>
<sequence length="1267" mass="143717">MNISGHTARVLCLTMSPDGTTVASAAADETIRLWKCFAVDKGKKETTSKPVKETSKLGKISNFGSIRLFLTDIYHEYKSERLPIVPDLVQLRPTEVPCTDCPDEANAHAFCRDCFLFICHECTRAHKRTHVTKKHILVSIEDMRECDLRDFHRKDTCQTKGHEEQIFTFYCDKRGCDVPICTLCAVSDHNQQHGHIIRNLSEVYEDSKSTVHNVIREINNRGNPMSEAVSQFESVVDDLTEKESEINHEIDSIFDRFQKLLEERRERLHREVEHHCQSRKRELTEKVSELKSYSTNVKTAVEFATRVMSYTTASEFLVLRDVLLKRILELKNHKVSIPAKDDVALRFYRGASDESFADLVNAIGKIVTKDSSNSPETVNSSFQSESYRNSKRSSLSDFQIELQKDFNTLNSLNNSPSLTEQQGSKSDYRLQKTSYQSTKQSMSNGPQLIKPNSRSDDYDTIKPSIQTQYYTPKQSKQSEYRYPAENESGVVQVEFNGQSLESRDIQTPDSEFETARSELRDVAKSMNESKFKPIVNGTTESASPSQDKPSFFSRHLSSPPENLHVISSETTERDTLADDTQSESIVHQAGLTDCLQSLENKGELPRLIFPERSLSARSKEESPPVEETSSVQITEKAFISPRAHRPPSQDQSEDIGVFVRNGIADGQPRSGPAIFNDVTSPDFSFDVLTVHEEREVSIDGKTLRNRKTGNPSSSTVVGPNQLKQYKGIIGNYSFQQPGKYYYEVDVTFNIIQPLEQTWLVFELGLSRKEDIDKHHTVERHEFARSFYVARYPEDGKLSQEFWHNRDLKAIIPLCDNSPGLTVEMTYGILINTATGKITIADVKREKKLYTFTDVDFSKPLFPVFGTYNSDLVNVIMRIRAGASLVQFPPFLKGNEALDSPRKSDPFDSDQRIPAENEKGMIQRQISMPTRMAGGQHNMLSPRNNMSRSSENINETSFDSARSGLRTTTAKPVKSKFGSVTNGNCSPKEKPPQSFFNRTRSQRSLSQTGEKSFQPTSERSFKPITSPLNQRRSLFAKSSSSEEVKSGPATFNDVQCPDFALDVDTCHEEREASVDGKIFKNRKTGKPSSGNPKKQLQQYKGILGNFSFKEPGKYYFEVVVTFNIIQPLEQTWLVFEIGLCRREDVDKHHTVERHEHARSFYVARYPEDGKLAQEFWHNRDLLAYVPLSENKAGLNVEVTYGMVVDTKRKKWIIADVKKEKKLHTFSGLNFTKPLLPVFGAYNPDLISVEMKVKTGAQISSYPAFLKGL</sequence>
<feature type="region of interest" description="Disordered" evidence="3">
    <location>
        <begin position="524"/>
        <end position="562"/>
    </location>
</feature>
<dbReference type="PROSITE" id="PS50188">
    <property type="entry name" value="B302_SPRY"/>
    <property type="match status" value="2"/>
</dbReference>
<feature type="domain" description="B30.2/SPRY" evidence="5">
    <location>
        <begin position="1038"/>
        <end position="1258"/>
    </location>
</feature>
<feature type="compositionally biased region" description="Polar residues" evidence="3">
    <location>
        <begin position="463"/>
        <end position="475"/>
    </location>
</feature>
<accession>A0A8S3SKZ1</accession>
<dbReference type="OrthoDB" id="5800423at2759"/>
<feature type="domain" description="B box-type" evidence="4">
    <location>
        <begin position="93"/>
        <end position="140"/>
    </location>
</feature>
<dbReference type="PROSITE" id="PS50119">
    <property type="entry name" value="ZF_BBOX"/>
    <property type="match status" value="1"/>
</dbReference>
<reference evidence="6" key="1">
    <citation type="submission" date="2021-03" db="EMBL/GenBank/DDBJ databases">
        <authorList>
            <person name="Bekaert M."/>
        </authorList>
    </citation>
    <scope>NUCLEOTIDE SEQUENCE</scope>
</reference>
<feature type="region of interest" description="Disordered" evidence="3">
    <location>
        <begin position="409"/>
        <end position="483"/>
    </location>
</feature>
<dbReference type="CDD" id="cd19757">
    <property type="entry name" value="Bbox1"/>
    <property type="match status" value="1"/>
</dbReference>
<proteinExistence type="predicted"/>
<dbReference type="Gene3D" id="4.10.830.40">
    <property type="match status" value="1"/>
</dbReference>
<keyword evidence="1" id="KW-0479">Metal-binding</keyword>
<dbReference type="GO" id="GO:0008270">
    <property type="term" value="F:zinc ion binding"/>
    <property type="evidence" value="ECO:0007669"/>
    <property type="project" value="UniProtKB-KW"/>
</dbReference>
<dbReference type="InterPro" id="IPR015943">
    <property type="entry name" value="WD40/YVTN_repeat-like_dom_sf"/>
</dbReference>
<dbReference type="InterPro" id="IPR001870">
    <property type="entry name" value="B30.2/SPRY"/>
</dbReference>
<feature type="compositionally biased region" description="Basic and acidic residues" evidence="3">
    <location>
        <begin position="898"/>
        <end position="918"/>
    </location>
</feature>
<feature type="compositionally biased region" description="Polar residues" evidence="3">
    <location>
        <begin position="536"/>
        <end position="548"/>
    </location>
</feature>
<dbReference type="InterPro" id="IPR036322">
    <property type="entry name" value="WD40_repeat_dom_sf"/>
</dbReference>
<feature type="domain" description="B30.2/SPRY" evidence="5">
    <location>
        <begin position="663"/>
        <end position="885"/>
    </location>
</feature>
<evidence type="ECO:0000256" key="2">
    <source>
        <dbReference type="PROSITE-ProRule" id="PRU00221"/>
    </source>
</evidence>
<dbReference type="InterPro" id="IPR003649">
    <property type="entry name" value="Bbox_C"/>
</dbReference>
<dbReference type="InterPro" id="IPR000315">
    <property type="entry name" value="Znf_B-box"/>
</dbReference>
<dbReference type="InterPro" id="IPR047153">
    <property type="entry name" value="TRIM45/56/19-like"/>
</dbReference>
<dbReference type="InterPro" id="IPR043136">
    <property type="entry name" value="B30.2/SPRY_sf"/>
</dbReference>
<dbReference type="Proteomes" id="UP000683360">
    <property type="component" value="Unassembled WGS sequence"/>
</dbReference>
<dbReference type="PROSITE" id="PS50082">
    <property type="entry name" value="WD_REPEATS_2"/>
    <property type="match status" value="1"/>
</dbReference>
<gene>
    <name evidence="6" type="ORF">MEDL_34682</name>
</gene>
<evidence type="ECO:0000259" key="5">
    <source>
        <dbReference type="PROSITE" id="PS50188"/>
    </source>
</evidence>
<dbReference type="PANTHER" id="PTHR25462:SF296">
    <property type="entry name" value="MEIOTIC P26, ISOFORM F"/>
    <property type="match status" value="1"/>
</dbReference>
<dbReference type="SMART" id="SM00320">
    <property type="entry name" value="WD40"/>
    <property type="match status" value="1"/>
</dbReference>
<dbReference type="InterPro" id="IPR013320">
    <property type="entry name" value="ConA-like_dom_sf"/>
</dbReference>
<dbReference type="AlphaFoldDB" id="A0A8S3SKZ1"/>
<feature type="region of interest" description="Disordered" evidence="3">
    <location>
        <begin position="894"/>
        <end position="918"/>
    </location>
</feature>
<feature type="repeat" description="WD" evidence="2">
    <location>
        <begin position="3"/>
        <end position="35"/>
    </location>
</feature>
<feature type="compositionally biased region" description="Polar residues" evidence="3">
    <location>
        <begin position="937"/>
        <end position="969"/>
    </location>
</feature>
<feature type="compositionally biased region" description="Polar residues" evidence="3">
    <location>
        <begin position="419"/>
        <end position="452"/>
    </location>
</feature>
<protein>
    <submittedName>
        <fullName evidence="6">CDC20</fullName>
    </submittedName>
</protein>
<dbReference type="Gene3D" id="2.60.120.920">
    <property type="match status" value="2"/>
</dbReference>
<comment type="caution">
    <text evidence="6">The sequence shown here is derived from an EMBL/GenBank/DDBJ whole genome shotgun (WGS) entry which is preliminary data.</text>
</comment>
<feature type="compositionally biased region" description="Polar residues" evidence="3">
    <location>
        <begin position="993"/>
        <end position="1017"/>
    </location>
</feature>
<feature type="compositionally biased region" description="Low complexity" evidence="3">
    <location>
        <begin position="409"/>
        <end position="418"/>
    </location>
</feature>
<dbReference type="SMART" id="SM00336">
    <property type="entry name" value="BBOX"/>
    <property type="match status" value="2"/>
</dbReference>
<dbReference type="PROSITE" id="PS50294">
    <property type="entry name" value="WD_REPEATS_REGION"/>
    <property type="match status" value="1"/>
</dbReference>
<dbReference type="SUPFAM" id="SSF49899">
    <property type="entry name" value="Concanavalin A-like lectins/glucanases"/>
    <property type="match status" value="2"/>
</dbReference>
<dbReference type="Gene3D" id="2.130.10.10">
    <property type="entry name" value="YVTN repeat-like/Quinoprotein amine dehydrogenase"/>
    <property type="match status" value="1"/>
</dbReference>
<evidence type="ECO:0000259" key="4">
    <source>
        <dbReference type="PROSITE" id="PS50119"/>
    </source>
</evidence>
<evidence type="ECO:0000313" key="6">
    <source>
        <dbReference type="EMBL" id="CAG2221435.1"/>
    </source>
</evidence>
<keyword evidence="1" id="KW-0862">Zinc</keyword>
<dbReference type="CDD" id="cd19756">
    <property type="entry name" value="Bbox2"/>
    <property type="match status" value="1"/>
</dbReference>
<evidence type="ECO:0000256" key="1">
    <source>
        <dbReference type="PROSITE-ProRule" id="PRU00024"/>
    </source>
</evidence>
<dbReference type="SUPFAM" id="SSF57845">
    <property type="entry name" value="B-box zinc-binding domain"/>
    <property type="match status" value="1"/>
</dbReference>
<dbReference type="Pfam" id="PF00400">
    <property type="entry name" value="WD40"/>
    <property type="match status" value="1"/>
</dbReference>
<dbReference type="InterPro" id="IPR001680">
    <property type="entry name" value="WD40_rpt"/>
</dbReference>
<evidence type="ECO:0000256" key="3">
    <source>
        <dbReference type="SAM" id="MobiDB-lite"/>
    </source>
</evidence>
<dbReference type="SUPFAM" id="SSF50978">
    <property type="entry name" value="WD40 repeat-like"/>
    <property type="match status" value="1"/>
</dbReference>
<dbReference type="PANTHER" id="PTHR25462">
    <property type="entry name" value="BONUS, ISOFORM C-RELATED"/>
    <property type="match status" value="1"/>
</dbReference>
<organism evidence="6 7">
    <name type="scientific">Mytilus edulis</name>
    <name type="common">Blue mussel</name>
    <dbReference type="NCBI Taxonomy" id="6550"/>
    <lineage>
        <taxon>Eukaryota</taxon>
        <taxon>Metazoa</taxon>
        <taxon>Spiralia</taxon>
        <taxon>Lophotrochozoa</taxon>
        <taxon>Mollusca</taxon>
        <taxon>Bivalvia</taxon>
        <taxon>Autobranchia</taxon>
        <taxon>Pteriomorphia</taxon>
        <taxon>Mytilida</taxon>
        <taxon>Mytiloidea</taxon>
        <taxon>Mytilidae</taxon>
        <taxon>Mytilinae</taxon>
        <taxon>Mytilus</taxon>
    </lineage>
</organism>
<feature type="region of interest" description="Disordered" evidence="3">
    <location>
        <begin position="930"/>
        <end position="1027"/>
    </location>
</feature>
<dbReference type="Gene3D" id="3.30.160.60">
    <property type="entry name" value="Classic Zinc Finger"/>
    <property type="match status" value="1"/>
</dbReference>
<dbReference type="EMBL" id="CAJPWZ010001680">
    <property type="protein sequence ID" value="CAG2221435.1"/>
    <property type="molecule type" value="Genomic_DNA"/>
</dbReference>
<dbReference type="SMART" id="SM00502">
    <property type="entry name" value="BBC"/>
    <property type="match status" value="1"/>
</dbReference>
<keyword evidence="1" id="KW-0863">Zinc-finger</keyword>
<evidence type="ECO:0000313" key="7">
    <source>
        <dbReference type="Proteomes" id="UP000683360"/>
    </source>
</evidence>